<protein>
    <submittedName>
        <fullName evidence="4">Uncharacterized protein isoform X1</fullName>
    </submittedName>
</protein>
<dbReference type="InterPro" id="IPR055301">
    <property type="entry name" value="Lea14-like_2"/>
</dbReference>
<keyword evidence="2" id="KW-0812">Transmembrane</keyword>
<evidence type="ECO:0000313" key="4">
    <source>
        <dbReference type="RefSeq" id="XP_021848508.2"/>
    </source>
</evidence>
<sequence length="325" mass="36322">MHAKTDSDVTSMATITPPRSPSRRAVYYVESPSYSQQDLDKLSYGTLSPTASPTRHYHCSPIHHSRESSNSRFFSSSSLKQQYGRSGGGWRRIYGGLRLDYPGAAGEEKDCDGDDDDNNVDGDGPTWRFYVGCFMASFLGLFTVFTLILWGASKSFHPHVLVKNMVFLDYTIQAGMDGTGVPTDMMSLNSTVRIFYKNPATFFGVHVTSSPLELHYYQLKVASGQMKKFYQKRKSHSNVTTVVHGRQIPLYGGMTVVSNARTGNNLLHTKKVNVGLNLTFTLRSRAYILGRLVKSKFYTHIRCPVTLDGTRLGKPMNLLHACVME</sequence>
<dbReference type="RefSeq" id="XP_021848508.2">
    <property type="nucleotide sequence ID" value="XM_021992816.2"/>
</dbReference>
<name>A0A9R0IGD5_SPIOL</name>
<gene>
    <name evidence="4" type="primary">LOC110788181</name>
</gene>
<dbReference type="AlphaFoldDB" id="A0A9R0IGD5"/>
<dbReference type="GeneID" id="110788181"/>
<keyword evidence="2" id="KW-1133">Transmembrane helix</keyword>
<reference evidence="4" key="2">
    <citation type="submission" date="2025-08" db="UniProtKB">
        <authorList>
            <consortium name="RefSeq"/>
        </authorList>
    </citation>
    <scope>IDENTIFICATION</scope>
    <source>
        <tissue evidence="4">Leaf</tissue>
    </source>
</reference>
<proteinExistence type="predicted"/>
<reference evidence="3" key="1">
    <citation type="journal article" date="2021" name="Nat. Commun.">
        <title>Genomic analyses provide insights into spinach domestication and the genetic basis of agronomic traits.</title>
        <authorList>
            <person name="Cai X."/>
            <person name="Sun X."/>
            <person name="Xu C."/>
            <person name="Sun H."/>
            <person name="Wang X."/>
            <person name="Ge C."/>
            <person name="Zhang Z."/>
            <person name="Wang Q."/>
            <person name="Fei Z."/>
            <person name="Jiao C."/>
            <person name="Wang Q."/>
        </authorList>
    </citation>
    <scope>NUCLEOTIDE SEQUENCE [LARGE SCALE GENOMIC DNA]</scope>
    <source>
        <strain evidence="3">cv. Varoflay</strain>
    </source>
</reference>
<feature type="region of interest" description="Disordered" evidence="1">
    <location>
        <begin position="1"/>
        <end position="21"/>
    </location>
</feature>
<accession>A0A9R0IGD5</accession>
<evidence type="ECO:0000256" key="2">
    <source>
        <dbReference type="SAM" id="Phobius"/>
    </source>
</evidence>
<organism evidence="3 4">
    <name type="scientific">Spinacia oleracea</name>
    <name type="common">Spinach</name>
    <dbReference type="NCBI Taxonomy" id="3562"/>
    <lineage>
        <taxon>Eukaryota</taxon>
        <taxon>Viridiplantae</taxon>
        <taxon>Streptophyta</taxon>
        <taxon>Embryophyta</taxon>
        <taxon>Tracheophyta</taxon>
        <taxon>Spermatophyta</taxon>
        <taxon>Magnoliopsida</taxon>
        <taxon>eudicotyledons</taxon>
        <taxon>Gunneridae</taxon>
        <taxon>Pentapetalae</taxon>
        <taxon>Caryophyllales</taxon>
        <taxon>Chenopodiaceae</taxon>
        <taxon>Chenopodioideae</taxon>
        <taxon>Anserineae</taxon>
        <taxon>Spinacia</taxon>
    </lineage>
</organism>
<feature type="transmembrane region" description="Helical" evidence="2">
    <location>
        <begin position="129"/>
        <end position="150"/>
    </location>
</feature>
<keyword evidence="3" id="KW-1185">Reference proteome</keyword>
<dbReference type="PANTHER" id="PTHR31852">
    <property type="entry name" value="LATE EMBRYOGENESIS ABUNDANT (LEA) HYDROXYPROLINE-RICH GLYCOPROTEIN FAMILY"/>
    <property type="match status" value="1"/>
</dbReference>
<evidence type="ECO:0000313" key="3">
    <source>
        <dbReference type="Proteomes" id="UP000813463"/>
    </source>
</evidence>
<evidence type="ECO:0000256" key="1">
    <source>
        <dbReference type="SAM" id="MobiDB-lite"/>
    </source>
</evidence>
<dbReference type="KEGG" id="soe:110788181"/>
<dbReference type="Proteomes" id="UP000813463">
    <property type="component" value="Chromosome 4"/>
</dbReference>
<keyword evidence="2" id="KW-0472">Membrane</keyword>